<dbReference type="PANTHER" id="PTHR33546">
    <property type="entry name" value="LARGE, MULTIFUNCTIONAL SECRETED PROTEIN-RELATED"/>
    <property type="match status" value="1"/>
</dbReference>
<organism evidence="7 8">
    <name type="scientific">Paludisphaera mucosa</name>
    <dbReference type="NCBI Taxonomy" id="3030827"/>
    <lineage>
        <taxon>Bacteria</taxon>
        <taxon>Pseudomonadati</taxon>
        <taxon>Planctomycetota</taxon>
        <taxon>Planctomycetia</taxon>
        <taxon>Isosphaerales</taxon>
        <taxon>Isosphaeraceae</taxon>
        <taxon>Paludisphaera</taxon>
    </lineage>
</organism>
<gene>
    <name evidence="7" type="ORF">PZE19_13195</name>
</gene>
<reference evidence="7 8" key="1">
    <citation type="submission" date="2023-03" db="EMBL/GenBank/DDBJ databases">
        <title>Paludisphaera mucosa sp. nov. a novel planctomycete from northern fen.</title>
        <authorList>
            <person name="Ivanova A."/>
        </authorList>
    </citation>
    <scope>NUCLEOTIDE SEQUENCE [LARGE SCALE GENOMIC DNA]</scope>
    <source>
        <strain evidence="7 8">Pla2</strain>
    </source>
</reference>
<dbReference type="InterPro" id="IPR013428">
    <property type="entry name" value="Membrane-bound_put_N"/>
</dbReference>
<dbReference type="Proteomes" id="UP001216907">
    <property type="component" value="Unassembled WGS sequence"/>
</dbReference>
<feature type="chain" id="PRO_5045997640" evidence="5">
    <location>
        <begin position="25"/>
        <end position="1445"/>
    </location>
</feature>
<evidence type="ECO:0000256" key="2">
    <source>
        <dbReference type="ARBA" id="ARBA00022723"/>
    </source>
</evidence>
<dbReference type="Pfam" id="PF06283">
    <property type="entry name" value="ThuA"/>
    <property type="match status" value="1"/>
</dbReference>
<keyword evidence="2 4" id="KW-0479">Metal-binding</keyword>
<evidence type="ECO:0000256" key="5">
    <source>
        <dbReference type="SAM" id="SignalP"/>
    </source>
</evidence>
<dbReference type="PROSITE" id="PS51007">
    <property type="entry name" value="CYTC"/>
    <property type="match status" value="1"/>
</dbReference>
<keyword evidence="3 4" id="KW-0408">Iron</keyword>
<dbReference type="SUPFAM" id="SSF48371">
    <property type="entry name" value="ARM repeat"/>
    <property type="match status" value="1"/>
</dbReference>
<dbReference type="Gene3D" id="1.25.10.10">
    <property type="entry name" value="Leucine-rich Repeat Variant"/>
    <property type="match status" value="1"/>
</dbReference>
<dbReference type="Gene3D" id="3.40.50.880">
    <property type="match status" value="1"/>
</dbReference>
<keyword evidence="1 4" id="KW-0349">Heme</keyword>
<sequence>MMMRLLLFATGLASALLTAPIADARADSPPIRVLFLGDRGHHDPADREAQIAPVLALRGIDVAYTEDVAAALNPETLKGYDALILYANIDEIAPAQAKALVDYVEGGGGFVPIHCASFCFRNSPACVALIGGQFKSHETGVFETAVVAPEHPITKGLVPFKTWDETYVHEKHNAEGRTVLQVRQQEPWTWVRTQGKGRVFYTAYGHDSRTWEQPGFQALLERGIRWAAGRPVFDSRPTVAPGLKPAEVVDAGSDIPNYLPSEKWGVQGEPYRKMPAPLGPAESLKHLIVPKGFEPRLFAAEPEIARPICMAWDHKGRLWIAESFDYPNTKQGRGAEGRDRIKVCEDRDGDGRAETFTIFAEGLNIPTSLCHHDGGVIVHQAPDTLFLKDTDGDGKADVKKVLFTGWGTADTHAGPSNLRYGLDGWIYGIVGYSAFKGTVGGERLAFGQGIYRFKPDGSKLEFLRSTSNNSWGLGLSEEGLIFGSTANGCPSVFLGVPNRYYESVRGSSPSVLRMISATNNIYPETDKVRQVDHHGGFTAAAGHALYTARAYPAPYWNKTAFVAEPTGHLLAAFTLQPKGSDFASYNGWNLVSSDDEWTAPIIAEVGPDGHVWVVDWYNYIVQHNPTPQGFQTGKGAAYETPLRDKTHGRIHRIVWKDAPQPSWKPLDPADADGLVAALGSDNQLWRLHAQRLLVERGKADVVPALLALAADPKVDAIGLNPGAIHALWTLRGLKAIDGDAKARGAAVAALKHPSAGVRRNALQVLPRDAETVAAVVAAGSLADPDVQVRLAALLTLADVPTDPAAGAAIAKALVAGLGAGDRWLTDAAVSAAAAHAEPFLKALAATGAEGVPSPAMLRVVERVAEHHARGGPVDAIGGVLAAFGDVAATPFGRAVAERVVVGEARGWPADRKPTLDAAAEQALAGLLDRLPSEGRGRLVFLGSRWGSEAMKRASEDVAKALLARVGDDSKPERDRIEAAREVVELRPEDDAVAAGLVAAIAPRTPPALAAGLVEALAKGRARGAGPALLDGLPRMTPATRTLALRALLGRGDWTADLLDAVDSGKVGWDGFSLDQKQALAAHPDKALAEKAARLIARGGALPDADRQAVVEKLSKVVLEGGDPAHGKKVFVDQCVKCHKHSGEGGNVGPDLSGMASHPRSELLVHIVDPSRSVEGNFVQYTLATADGRVINGLMASESKTAVELLDADAKTHVVLREDIDEMTASRKSLMPEGFEKQVSEADLKDLLAFLTQRGKYLPLDLRKAAGVVTTRGMFYASESPVERLVFADWGPKEFQGVPYQLIDPKGGRTPNAIMLNGPIGEVAPKMPRAVELDCNAPARAIHILGGIGGWAYNGGEPSKSVSMIVRLHYADGEVEDHPLLDGVHLSDYIRPVEVPGSELAFNLGGRQLRHVKVVPGRAGPIARIELVKGDDRTAPVVMAVTVETE</sequence>
<dbReference type="InterPro" id="IPR011989">
    <property type="entry name" value="ARM-like"/>
</dbReference>
<name>A0ABT6FBH9_9BACT</name>
<dbReference type="NCBIfam" id="TIGR02603">
    <property type="entry name" value="CxxCH_TIGR02603"/>
    <property type="match status" value="1"/>
</dbReference>
<dbReference type="Gene3D" id="1.10.760.10">
    <property type="entry name" value="Cytochrome c-like domain"/>
    <property type="match status" value="1"/>
</dbReference>
<keyword evidence="5" id="KW-0732">Signal</keyword>
<dbReference type="Gene3D" id="2.120.10.30">
    <property type="entry name" value="TolB, C-terminal domain"/>
    <property type="match status" value="1"/>
</dbReference>
<feature type="domain" description="Cytochrome c" evidence="6">
    <location>
        <begin position="1121"/>
        <end position="1254"/>
    </location>
</feature>
<dbReference type="InterPro" id="IPR016024">
    <property type="entry name" value="ARM-type_fold"/>
</dbReference>
<protein>
    <submittedName>
        <fullName evidence="7">ThuA domain-containing protein</fullName>
    </submittedName>
</protein>
<dbReference type="InterPro" id="IPR009056">
    <property type="entry name" value="Cyt_c-like_dom"/>
</dbReference>
<evidence type="ECO:0000256" key="3">
    <source>
        <dbReference type="ARBA" id="ARBA00023004"/>
    </source>
</evidence>
<evidence type="ECO:0000313" key="7">
    <source>
        <dbReference type="EMBL" id="MDG3004738.1"/>
    </source>
</evidence>
<dbReference type="PANTHER" id="PTHR33546:SF1">
    <property type="entry name" value="LARGE, MULTIFUNCTIONAL SECRETED PROTEIN"/>
    <property type="match status" value="1"/>
</dbReference>
<accession>A0ABT6FBH9</accession>
<dbReference type="InterPro" id="IPR055557">
    <property type="entry name" value="DUF7133"/>
</dbReference>
<dbReference type="InterPro" id="IPR011042">
    <property type="entry name" value="6-blade_b-propeller_TolB-like"/>
</dbReference>
<dbReference type="NCBIfam" id="TIGR02604">
    <property type="entry name" value="Piru_Ver_Nterm"/>
    <property type="match status" value="1"/>
</dbReference>
<dbReference type="InterPro" id="IPR029062">
    <property type="entry name" value="Class_I_gatase-like"/>
</dbReference>
<evidence type="ECO:0000256" key="4">
    <source>
        <dbReference type="PROSITE-ProRule" id="PRU00433"/>
    </source>
</evidence>
<evidence type="ECO:0000256" key="1">
    <source>
        <dbReference type="ARBA" id="ARBA00022617"/>
    </source>
</evidence>
<evidence type="ECO:0000259" key="6">
    <source>
        <dbReference type="PROSITE" id="PS51007"/>
    </source>
</evidence>
<dbReference type="SUPFAM" id="SSF52317">
    <property type="entry name" value="Class I glutamine amidotransferase-like"/>
    <property type="match status" value="1"/>
</dbReference>
<dbReference type="InterPro" id="IPR013427">
    <property type="entry name" value="Haem-bd_dom_put"/>
</dbReference>
<proteinExistence type="predicted"/>
<dbReference type="SUPFAM" id="SSF46626">
    <property type="entry name" value="Cytochrome c"/>
    <property type="match status" value="1"/>
</dbReference>
<comment type="caution">
    <text evidence="7">The sequence shown here is derived from an EMBL/GenBank/DDBJ whole genome shotgun (WGS) entry which is preliminary data.</text>
</comment>
<dbReference type="Pfam" id="PF00034">
    <property type="entry name" value="Cytochrom_C"/>
    <property type="match status" value="1"/>
</dbReference>
<evidence type="ECO:0000313" key="8">
    <source>
        <dbReference type="Proteomes" id="UP001216907"/>
    </source>
</evidence>
<dbReference type="InterPro" id="IPR029010">
    <property type="entry name" value="ThuA-like"/>
</dbReference>
<dbReference type="Pfam" id="PF23500">
    <property type="entry name" value="DUF7133"/>
    <property type="match status" value="1"/>
</dbReference>
<feature type="signal peptide" evidence="5">
    <location>
        <begin position="1"/>
        <end position="24"/>
    </location>
</feature>
<dbReference type="SUPFAM" id="SSF63829">
    <property type="entry name" value="Calcium-dependent phosphotriesterase"/>
    <property type="match status" value="1"/>
</dbReference>
<dbReference type="InterPro" id="IPR036909">
    <property type="entry name" value="Cyt_c-like_dom_sf"/>
</dbReference>
<dbReference type="EMBL" id="JARRAG010000002">
    <property type="protein sequence ID" value="MDG3004738.1"/>
    <property type="molecule type" value="Genomic_DNA"/>
</dbReference>
<keyword evidence="8" id="KW-1185">Reference proteome</keyword>